<sequence length="294" mass="32695">MPGITSAMAQYIHTLDYYSGGLPKASVMYASLECYFGLNLNTMCPPSEVSYTIMPNMGYFEFLPSPVLTGPGGDLVDLADVEMGKEYELVITTYAGMCRYRVGDILLVTGFHNSAPTFKFVRGKNVLLSIDSDKTDEAELQNAVKKPRLSCTVTTHGVRLVEYMSFTETKTIPSHYMIYWELLSIAPNPCNDHVLGDLDDVLSKCCVAMEESMNTVYRQCRVADKSIEALEIRVVKAGTFEEVMDLAIAKGASINQYKAPRCVNSTPMVELLESRVVSTHFSPSPPHWTPEHRI</sequence>
<evidence type="ECO:0000256" key="2">
    <source>
        <dbReference type="ARBA" id="ARBA00022598"/>
    </source>
</evidence>
<dbReference type="InterPro" id="IPR055377">
    <property type="entry name" value="GH3_M"/>
</dbReference>
<feature type="domain" description="GH3 C-terminal" evidence="4">
    <location>
        <begin position="139"/>
        <end position="266"/>
    </location>
</feature>
<dbReference type="Pfam" id="PF23571">
    <property type="entry name" value="GH3_M"/>
    <property type="match status" value="1"/>
</dbReference>
<dbReference type="GO" id="GO:0016881">
    <property type="term" value="F:acid-amino acid ligase activity"/>
    <property type="evidence" value="ECO:0007669"/>
    <property type="project" value="TreeGrafter"/>
</dbReference>
<dbReference type="Proteomes" id="UP000595140">
    <property type="component" value="Unassembled WGS sequence"/>
</dbReference>
<evidence type="ECO:0000313" key="5">
    <source>
        <dbReference type="EMBL" id="VFQ94226.1"/>
    </source>
</evidence>
<feature type="domain" description="GH3 middle" evidence="3">
    <location>
        <begin position="51"/>
        <end position="122"/>
    </location>
</feature>
<dbReference type="EMBL" id="OOIL02005220">
    <property type="protein sequence ID" value="VFQ94226.1"/>
    <property type="molecule type" value="Genomic_DNA"/>
</dbReference>
<dbReference type="GO" id="GO:0005737">
    <property type="term" value="C:cytoplasm"/>
    <property type="evidence" value="ECO:0007669"/>
    <property type="project" value="TreeGrafter"/>
</dbReference>
<dbReference type="Pfam" id="PF23572">
    <property type="entry name" value="GH3_C"/>
    <property type="match status" value="1"/>
</dbReference>
<dbReference type="PANTHER" id="PTHR31901:SF96">
    <property type="entry name" value="INDOLE-3-ACETIC ACID-AMIDO SYNTHETASE GH3.1-RELATED"/>
    <property type="match status" value="1"/>
</dbReference>
<evidence type="ECO:0000256" key="1">
    <source>
        <dbReference type="ARBA" id="ARBA00008068"/>
    </source>
</evidence>
<evidence type="ECO:0000259" key="4">
    <source>
        <dbReference type="Pfam" id="PF23572"/>
    </source>
</evidence>
<reference evidence="5 7" key="1">
    <citation type="submission" date="2018-04" db="EMBL/GenBank/DDBJ databases">
        <authorList>
            <person name="Vogel A."/>
        </authorList>
    </citation>
    <scope>NUCLEOTIDE SEQUENCE [LARGE SCALE GENOMIC DNA]</scope>
</reference>
<dbReference type="AlphaFoldDB" id="A0A484N1D8"/>
<accession>A0A484N1D8</accession>
<evidence type="ECO:0000259" key="3">
    <source>
        <dbReference type="Pfam" id="PF23571"/>
    </source>
</evidence>
<keyword evidence="2" id="KW-0436">Ligase</keyword>
<dbReference type="OrthoDB" id="10004661at2759"/>
<dbReference type="InterPro" id="IPR055378">
    <property type="entry name" value="GH3_C"/>
</dbReference>
<evidence type="ECO:0000313" key="6">
    <source>
        <dbReference type="EMBL" id="VFQ94231.1"/>
    </source>
</evidence>
<dbReference type="PANTHER" id="PTHR31901">
    <property type="entry name" value="GH3 DOMAIN-CONTAINING PROTEIN"/>
    <property type="match status" value="1"/>
</dbReference>
<comment type="similarity">
    <text evidence="1">Belongs to the IAA-amido conjugating enzyme family.</text>
</comment>
<gene>
    <name evidence="5" type="ORF">CCAM_LOCUS36002</name>
    <name evidence="6" type="ORF">CCAM_LOCUS36007</name>
</gene>
<organism evidence="5 7">
    <name type="scientific">Cuscuta campestris</name>
    <dbReference type="NCBI Taxonomy" id="132261"/>
    <lineage>
        <taxon>Eukaryota</taxon>
        <taxon>Viridiplantae</taxon>
        <taxon>Streptophyta</taxon>
        <taxon>Embryophyta</taxon>
        <taxon>Tracheophyta</taxon>
        <taxon>Spermatophyta</taxon>
        <taxon>Magnoliopsida</taxon>
        <taxon>eudicotyledons</taxon>
        <taxon>Gunneridae</taxon>
        <taxon>Pentapetalae</taxon>
        <taxon>asterids</taxon>
        <taxon>lamiids</taxon>
        <taxon>Solanales</taxon>
        <taxon>Convolvulaceae</taxon>
        <taxon>Cuscuteae</taxon>
        <taxon>Cuscuta</taxon>
        <taxon>Cuscuta subgen. Grammica</taxon>
        <taxon>Cuscuta sect. Cleistogrammica</taxon>
    </lineage>
</organism>
<proteinExistence type="inferred from homology"/>
<evidence type="ECO:0000313" key="7">
    <source>
        <dbReference type="Proteomes" id="UP000595140"/>
    </source>
</evidence>
<keyword evidence="7" id="KW-1185">Reference proteome</keyword>
<dbReference type="InterPro" id="IPR004993">
    <property type="entry name" value="GH3"/>
</dbReference>
<name>A0A484N1D8_9ASTE</name>
<dbReference type="EMBL" id="OOIL02005220">
    <property type="protein sequence ID" value="VFQ94231.1"/>
    <property type="molecule type" value="Genomic_DNA"/>
</dbReference>
<protein>
    <submittedName>
        <fullName evidence="5">Uncharacterized protein</fullName>
    </submittedName>
</protein>